<feature type="compositionally biased region" description="Low complexity" evidence="1">
    <location>
        <begin position="27"/>
        <end position="38"/>
    </location>
</feature>
<evidence type="ECO:0000313" key="4">
    <source>
        <dbReference type="Proteomes" id="UP001157114"/>
    </source>
</evidence>
<keyword evidence="2" id="KW-0732">Signal</keyword>
<dbReference type="InterPro" id="IPR027405">
    <property type="entry name" value="YidB-like"/>
</dbReference>
<sequence length="269" mass="27756">MNKYLKTIGITATLAVMVPLSAFAATDTTSKTDSSTTKQVQSGSSAQPKDGKHGRGGGGFGGSVISDSVLTLLNLDREALNEKLAAGSTLAEVAAEQGVSSEDLKAALTTAFEERQATEEKQFTANLDNLINSDQIAEGREGRKGRGGFGAHLDTVATALNVTEDELQTELKAGKTIAAIAEEKGISEDTVISALKTAINAQIDQAVTDGKLTAEEATAQKAKTSEQAQNIVNGDFPLKGEGGHRGGGMRPDKQATTESDSAASADTNA</sequence>
<comment type="caution">
    <text evidence="3">The sequence shown here is derived from an EMBL/GenBank/DDBJ whole genome shotgun (WGS) entry which is preliminary data.</text>
</comment>
<proteinExistence type="predicted"/>
<feature type="region of interest" description="Disordered" evidence="1">
    <location>
        <begin position="27"/>
        <end position="60"/>
    </location>
</feature>
<evidence type="ECO:0000313" key="3">
    <source>
        <dbReference type="EMBL" id="GLX68664.1"/>
    </source>
</evidence>
<keyword evidence="4" id="KW-1185">Reference proteome</keyword>
<gene>
    <name evidence="3" type="ORF">MU1_30090</name>
</gene>
<organism evidence="3 4">
    <name type="scientific">Paenibacillus glycanilyticus</name>
    <dbReference type="NCBI Taxonomy" id="126569"/>
    <lineage>
        <taxon>Bacteria</taxon>
        <taxon>Bacillati</taxon>
        <taxon>Bacillota</taxon>
        <taxon>Bacilli</taxon>
        <taxon>Bacillales</taxon>
        <taxon>Paenibacillaceae</taxon>
        <taxon>Paenibacillus</taxon>
    </lineage>
</organism>
<name>A0ABQ6GCI7_9BACL</name>
<evidence type="ECO:0000256" key="2">
    <source>
        <dbReference type="SAM" id="SignalP"/>
    </source>
</evidence>
<dbReference type="EMBL" id="BSSQ01000013">
    <property type="protein sequence ID" value="GLX68664.1"/>
    <property type="molecule type" value="Genomic_DNA"/>
</dbReference>
<dbReference type="RefSeq" id="WP_284239405.1">
    <property type="nucleotide sequence ID" value="NZ_BSSQ01000013.1"/>
</dbReference>
<accession>A0ABQ6GCI7</accession>
<reference evidence="3 4" key="1">
    <citation type="submission" date="2023-03" db="EMBL/GenBank/DDBJ databases">
        <title>Draft genome sequence of the bacteria which degrade cell wall of Tricholomamatutake.</title>
        <authorList>
            <person name="Konishi Y."/>
            <person name="Fukuta Y."/>
            <person name="Shirasaka N."/>
        </authorList>
    </citation>
    <scope>NUCLEOTIDE SEQUENCE [LARGE SCALE GENOMIC DNA]</scope>
    <source>
        <strain evidence="4">mu1</strain>
    </source>
</reference>
<feature type="region of interest" description="Disordered" evidence="1">
    <location>
        <begin position="228"/>
        <end position="269"/>
    </location>
</feature>
<feature type="chain" id="PRO_5046537532" evidence="2">
    <location>
        <begin position="25"/>
        <end position="269"/>
    </location>
</feature>
<dbReference type="Proteomes" id="UP001157114">
    <property type="component" value="Unassembled WGS sequence"/>
</dbReference>
<evidence type="ECO:0000256" key="1">
    <source>
        <dbReference type="SAM" id="MobiDB-lite"/>
    </source>
</evidence>
<feature type="compositionally biased region" description="Low complexity" evidence="1">
    <location>
        <begin position="256"/>
        <end position="269"/>
    </location>
</feature>
<feature type="signal peptide" evidence="2">
    <location>
        <begin position="1"/>
        <end position="24"/>
    </location>
</feature>
<dbReference type="Gene3D" id="1.10.10.690">
    <property type="entry name" value="YidB-like"/>
    <property type="match status" value="1"/>
</dbReference>
<protein>
    <submittedName>
        <fullName evidence="3">Uncharacterized protein</fullName>
    </submittedName>
</protein>